<gene>
    <name evidence="2" type="ORF">GCM10009416_07840</name>
</gene>
<protein>
    <submittedName>
        <fullName evidence="2">DUF427 domain-containing protein</fullName>
    </submittedName>
</protein>
<dbReference type="EMBL" id="BAAAFZ010000008">
    <property type="protein sequence ID" value="GAA0571654.1"/>
    <property type="molecule type" value="Genomic_DNA"/>
</dbReference>
<evidence type="ECO:0000313" key="3">
    <source>
        <dbReference type="Proteomes" id="UP001501588"/>
    </source>
</evidence>
<feature type="domain" description="DUF427" evidence="1">
    <location>
        <begin position="20"/>
        <end position="111"/>
    </location>
</feature>
<dbReference type="InterPro" id="IPR007361">
    <property type="entry name" value="DUF427"/>
</dbReference>
<dbReference type="Gene3D" id="2.170.150.40">
    <property type="entry name" value="Domain of unknown function (DUF427)"/>
    <property type="match status" value="1"/>
</dbReference>
<evidence type="ECO:0000313" key="2">
    <source>
        <dbReference type="EMBL" id="GAA0571654.1"/>
    </source>
</evidence>
<dbReference type="InterPro" id="IPR038694">
    <property type="entry name" value="DUF427_sf"/>
</dbReference>
<dbReference type="Proteomes" id="UP001501588">
    <property type="component" value="Unassembled WGS sequence"/>
</dbReference>
<dbReference type="Pfam" id="PF04248">
    <property type="entry name" value="NTP_transf_9"/>
    <property type="match status" value="1"/>
</dbReference>
<keyword evidence="3" id="KW-1185">Reference proteome</keyword>
<organism evidence="2 3">
    <name type="scientific">Craurococcus roseus</name>
    <dbReference type="NCBI Taxonomy" id="77585"/>
    <lineage>
        <taxon>Bacteria</taxon>
        <taxon>Pseudomonadati</taxon>
        <taxon>Pseudomonadota</taxon>
        <taxon>Alphaproteobacteria</taxon>
        <taxon>Acetobacterales</taxon>
        <taxon>Acetobacteraceae</taxon>
        <taxon>Craurococcus</taxon>
    </lineage>
</organism>
<evidence type="ECO:0000259" key="1">
    <source>
        <dbReference type="Pfam" id="PF04248"/>
    </source>
</evidence>
<accession>A0ABN1EQ78</accession>
<dbReference type="RefSeq" id="WP_343893847.1">
    <property type="nucleotide sequence ID" value="NZ_BAAAFZ010000008.1"/>
</dbReference>
<proteinExistence type="predicted"/>
<reference evidence="2 3" key="1">
    <citation type="journal article" date="2019" name="Int. J. Syst. Evol. Microbiol.">
        <title>The Global Catalogue of Microorganisms (GCM) 10K type strain sequencing project: providing services to taxonomists for standard genome sequencing and annotation.</title>
        <authorList>
            <consortium name="The Broad Institute Genomics Platform"/>
            <consortium name="The Broad Institute Genome Sequencing Center for Infectious Disease"/>
            <person name="Wu L."/>
            <person name="Ma J."/>
        </authorList>
    </citation>
    <scope>NUCLEOTIDE SEQUENCE [LARGE SCALE GENOMIC DNA]</scope>
    <source>
        <strain evidence="2 3">JCM 9933</strain>
    </source>
</reference>
<dbReference type="PANTHER" id="PTHR34310">
    <property type="entry name" value="DUF427 DOMAIN PROTEIN (AFU_ORTHOLOGUE AFUA_3G02220)"/>
    <property type="match status" value="1"/>
</dbReference>
<name>A0ABN1EQ78_9PROT</name>
<sequence>MASPASEQHPIRIEPEPRRVRVMAGGHVIAETKRALSLREASYPPVLYIPREDARMDFLRPSVHRTHCPHKGGASYFSLCLPTGLEPDAVWSYENPFPAVAAIAGHLAFYPNRVDAIQVG</sequence>
<dbReference type="PANTHER" id="PTHR34310:SF9">
    <property type="entry name" value="BLR5716 PROTEIN"/>
    <property type="match status" value="1"/>
</dbReference>
<comment type="caution">
    <text evidence="2">The sequence shown here is derived from an EMBL/GenBank/DDBJ whole genome shotgun (WGS) entry which is preliminary data.</text>
</comment>